<dbReference type="OMA" id="TISHHWR"/>
<accession>A0A0F9ZHZ8</accession>
<feature type="compositionally biased region" description="Basic and acidic residues" evidence="1">
    <location>
        <begin position="143"/>
        <end position="155"/>
    </location>
</feature>
<name>A0A0F9ZHZ8_TRIHA</name>
<protein>
    <submittedName>
        <fullName evidence="2">Uncharacterized protein</fullName>
    </submittedName>
</protein>
<feature type="compositionally biased region" description="Basic and acidic residues" evidence="1">
    <location>
        <begin position="164"/>
        <end position="173"/>
    </location>
</feature>
<evidence type="ECO:0000313" key="2">
    <source>
        <dbReference type="EMBL" id="KKO99876.1"/>
    </source>
</evidence>
<evidence type="ECO:0000256" key="1">
    <source>
        <dbReference type="SAM" id="MobiDB-lite"/>
    </source>
</evidence>
<dbReference type="Proteomes" id="UP000034112">
    <property type="component" value="Unassembled WGS sequence"/>
</dbReference>
<sequence length="412" mass="46920">MPDLFCCSSIRPYRPRRLDHEQKFDKFMQWAKSTSEEPDDGSLIISNADYVVQLVKQANYGPQESVRYFTTASDGAEFAEVNENELIAANFEKLNSYKNFKCIMHDKFFEVNLYQQNPTNRHHWRANIARPATDIDLVYRQKKEKPTQAIKAEDMKQEDDDGEPEHGEPEHGDSSGSGLPDPTSQAHEASCNAVSELDIPALKSVLRFLLPTVKTNLGSNPLLYLLSLDWINTELSLGLAIEDLWISELNRDNIAAFLHSYIKSSTSNLTPYEVTAVNLSVSRAILRANLSNEEIHGRKKLQDIVETVLELLSAAVWVSECREGILRMFTAAPDERLLELIRRKEDEYQDTCIKMTSEADCEVSDDDDYNQYDYSDEYNYNNSDGYEASSPDFDKDLTACDKECGYCGRCPY</sequence>
<proteinExistence type="predicted"/>
<dbReference type="OrthoDB" id="10264507at2759"/>
<feature type="region of interest" description="Disordered" evidence="1">
    <location>
        <begin position="143"/>
        <end position="190"/>
    </location>
</feature>
<dbReference type="EMBL" id="JOKZ01000292">
    <property type="protein sequence ID" value="KKO99876.1"/>
    <property type="molecule type" value="Genomic_DNA"/>
</dbReference>
<dbReference type="AlphaFoldDB" id="A0A0F9ZHZ8"/>
<gene>
    <name evidence="2" type="ORF">THAR02_08011</name>
</gene>
<organism evidence="2 3">
    <name type="scientific">Trichoderma harzianum</name>
    <name type="common">Hypocrea lixii</name>
    <dbReference type="NCBI Taxonomy" id="5544"/>
    <lineage>
        <taxon>Eukaryota</taxon>
        <taxon>Fungi</taxon>
        <taxon>Dikarya</taxon>
        <taxon>Ascomycota</taxon>
        <taxon>Pezizomycotina</taxon>
        <taxon>Sordariomycetes</taxon>
        <taxon>Hypocreomycetidae</taxon>
        <taxon>Hypocreales</taxon>
        <taxon>Hypocreaceae</taxon>
        <taxon>Trichoderma</taxon>
    </lineage>
</organism>
<reference evidence="3" key="1">
    <citation type="journal article" date="2015" name="Genome Announc.">
        <title>Draft whole-genome sequence of the biocontrol agent Trichoderma harzianum T6776.</title>
        <authorList>
            <person name="Baroncelli R."/>
            <person name="Piaggeschi G."/>
            <person name="Fiorini L."/>
            <person name="Bertolini E."/>
            <person name="Zapparata A."/>
            <person name="Pe M.E."/>
            <person name="Sarrocco S."/>
            <person name="Vannacci G."/>
        </authorList>
    </citation>
    <scope>NUCLEOTIDE SEQUENCE [LARGE SCALE GENOMIC DNA]</scope>
    <source>
        <strain evidence="3">T6776</strain>
    </source>
</reference>
<comment type="caution">
    <text evidence="2">The sequence shown here is derived from an EMBL/GenBank/DDBJ whole genome shotgun (WGS) entry which is preliminary data.</text>
</comment>
<evidence type="ECO:0000313" key="3">
    <source>
        <dbReference type="Proteomes" id="UP000034112"/>
    </source>
</evidence>
<feature type="compositionally biased region" description="Polar residues" evidence="1">
    <location>
        <begin position="174"/>
        <end position="187"/>
    </location>
</feature>